<evidence type="ECO:0000313" key="1">
    <source>
        <dbReference type="EMBL" id="NMH64942.1"/>
    </source>
</evidence>
<name>A0A972JL13_9GAMM</name>
<evidence type="ECO:0008006" key="3">
    <source>
        <dbReference type="Google" id="ProtNLM"/>
    </source>
</evidence>
<dbReference type="Proteomes" id="UP000737113">
    <property type="component" value="Unassembled WGS sequence"/>
</dbReference>
<keyword evidence="2" id="KW-1185">Reference proteome</keyword>
<dbReference type="PROSITE" id="PS51257">
    <property type="entry name" value="PROKAR_LIPOPROTEIN"/>
    <property type="match status" value="1"/>
</dbReference>
<accession>A0A972JL13</accession>
<dbReference type="AlphaFoldDB" id="A0A972JL13"/>
<proteinExistence type="predicted"/>
<dbReference type="EMBL" id="JAAXYH010000003">
    <property type="protein sequence ID" value="NMH64942.1"/>
    <property type="molecule type" value="Genomic_DNA"/>
</dbReference>
<reference evidence="1" key="1">
    <citation type="submission" date="2020-04" db="EMBL/GenBank/DDBJ databases">
        <title>Description of Shewanella salipaludis sp. nov., isolated from a salt marsh.</title>
        <authorList>
            <person name="Park S."/>
            <person name="Yoon J.-H."/>
        </authorList>
    </citation>
    <scope>NUCLEOTIDE SEQUENCE</scope>
    <source>
        <strain evidence="1">SHSM-M6</strain>
    </source>
</reference>
<dbReference type="RefSeq" id="WP_169563604.1">
    <property type="nucleotide sequence ID" value="NZ_JAAXYH010000003.1"/>
</dbReference>
<sequence length="173" mass="18589">MKKLILCTLVLSISACKSTDIRTIADSVSDIAGIAESGSTGGGSVPGYQHPSQQYSTSSTPFYITDNTKMNPELGAIRSITQEKNPKGMTMVRVVAYHQDSGAAMDSKSYFYAVDANGWLKEDAVTSFYPKAININSGVYYLKAEARDGGDFYTSGMVTLARGVTNVVTIELQ</sequence>
<gene>
    <name evidence="1" type="ORF">HC757_07120</name>
</gene>
<organism evidence="1 2">
    <name type="scientific">Shewanella salipaludis</name>
    <dbReference type="NCBI Taxonomy" id="2723052"/>
    <lineage>
        <taxon>Bacteria</taxon>
        <taxon>Pseudomonadati</taxon>
        <taxon>Pseudomonadota</taxon>
        <taxon>Gammaproteobacteria</taxon>
        <taxon>Alteromonadales</taxon>
        <taxon>Shewanellaceae</taxon>
        <taxon>Shewanella</taxon>
    </lineage>
</organism>
<protein>
    <recommendedName>
        <fullName evidence="3">Lipoprotein</fullName>
    </recommendedName>
</protein>
<comment type="caution">
    <text evidence="1">The sequence shown here is derived from an EMBL/GenBank/DDBJ whole genome shotgun (WGS) entry which is preliminary data.</text>
</comment>
<evidence type="ECO:0000313" key="2">
    <source>
        <dbReference type="Proteomes" id="UP000737113"/>
    </source>
</evidence>